<proteinExistence type="predicted"/>
<dbReference type="AlphaFoldDB" id="A0A4S4FWN1"/>
<evidence type="ECO:0000313" key="1">
    <source>
        <dbReference type="EMBL" id="THG34345.1"/>
    </source>
</evidence>
<sequence>MRPDFDLHPYLPAFRMRGPGEAASAMPSTTLSRGTIESAGVSIEVPVAATIALRLHNLAGKPALVTLGQDGEEVVSRAVGPNRTALVRVHLDAGADVTLSIAGANDIDSGVTARFVPLPVDGWEHVLTGR</sequence>
<dbReference type="EMBL" id="SSSN01000005">
    <property type="protein sequence ID" value="THG34345.1"/>
    <property type="molecule type" value="Genomic_DNA"/>
</dbReference>
<comment type="caution">
    <text evidence="1">The sequence shown here is derived from an EMBL/GenBank/DDBJ whole genome shotgun (WGS) entry which is preliminary data.</text>
</comment>
<accession>A0A4S4FWN1</accession>
<protein>
    <submittedName>
        <fullName evidence="1">Uncharacterized protein</fullName>
    </submittedName>
</protein>
<evidence type="ECO:0000313" key="2">
    <source>
        <dbReference type="Proteomes" id="UP000307380"/>
    </source>
</evidence>
<keyword evidence="2" id="KW-1185">Reference proteome</keyword>
<reference evidence="1 2" key="1">
    <citation type="submission" date="2019-04" db="EMBL/GenBank/DDBJ databases">
        <authorList>
            <person name="Jiang L."/>
        </authorList>
    </citation>
    <scope>NUCLEOTIDE SEQUENCE [LARGE SCALE GENOMIC DNA]</scope>
    <source>
        <strain evidence="1 2">YIM 131861</strain>
    </source>
</reference>
<organism evidence="1 2">
    <name type="scientific">Orlajensenia flava</name>
    <dbReference type="NCBI Taxonomy" id="2565934"/>
    <lineage>
        <taxon>Bacteria</taxon>
        <taxon>Bacillati</taxon>
        <taxon>Actinomycetota</taxon>
        <taxon>Actinomycetes</taxon>
        <taxon>Micrococcales</taxon>
        <taxon>Microbacteriaceae</taxon>
        <taxon>Orlajensenia</taxon>
    </lineage>
</organism>
<name>A0A4S4FWN1_9MICO</name>
<dbReference type="Proteomes" id="UP000307380">
    <property type="component" value="Unassembled WGS sequence"/>
</dbReference>
<gene>
    <name evidence="1" type="ORF">E6C70_08675</name>
</gene>
<dbReference type="RefSeq" id="WP_136424143.1">
    <property type="nucleotide sequence ID" value="NZ_SSSN01000005.1"/>
</dbReference>